<dbReference type="Pfam" id="PF01590">
    <property type="entry name" value="GAF"/>
    <property type="match status" value="1"/>
</dbReference>
<dbReference type="InterPro" id="IPR036890">
    <property type="entry name" value="HATPase_C_sf"/>
</dbReference>
<keyword evidence="6" id="KW-0067">ATP-binding</keyword>
<dbReference type="Gene3D" id="1.10.287.130">
    <property type="match status" value="1"/>
</dbReference>
<feature type="compositionally biased region" description="Basic and acidic residues" evidence="8">
    <location>
        <begin position="69"/>
        <end position="79"/>
    </location>
</feature>
<dbReference type="InterPro" id="IPR036097">
    <property type="entry name" value="HisK_dim/P_sf"/>
</dbReference>
<organism evidence="10 11">
    <name type="scientific">Luteimonas chenhongjianii</name>
    <dbReference type="NCBI Taxonomy" id="2006110"/>
    <lineage>
        <taxon>Bacteria</taxon>
        <taxon>Pseudomonadati</taxon>
        <taxon>Pseudomonadota</taxon>
        <taxon>Gammaproteobacteria</taxon>
        <taxon>Lysobacterales</taxon>
        <taxon>Lysobacteraceae</taxon>
        <taxon>Luteimonas</taxon>
    </lineage>
</organism>
<dbReference type="KEGG" id="lum:CNR27_02000"/>
<dbReference type="InterPro" id="IPR029016">
    <property type="entry name" value="GAF-like_dom_sf"/>
</dbReference>
<keyword evidence="11" id="KW-1185">Reference proteome</keyword>
<gene>
    <name evidence="10" type="ORF">CNR27_02000</name>
</gene>
<feature type="compositionally biased region" description="Basic and acidic residues" evidence="8">
    <location>
        <begin position="43"/>
        <end position="52"/>
    </location>
</feature>
<evidence type="ECO:0000256" key="1">
    <source>
        <dbReference type="ARBA" id="ARBA00000085"/>
    </source>
</evidence>
<evidence type="ECO:0000259" key="9">
    <source>
        <dbReference type="PROSITE" id="PS50109"/>
    </source>
</evidence>
<reference evidence="11" key="1">
    <citation type="submission" date="2017-09" db="EMBL/GenBank/DDBJ databases">
        <title>Luteimonas liuhanmingii sp.nov., isolated from the intestinal contents of Tibetan Plateau Pika in Yushu, Qinghai Province, China.</title>
        <authorList>
            <person name="Gui Z."/>
        </authorList>
    </citation>
    <scope>NUCLEOTIDE SEQUENCE [LARGE SCALE GENOMIC DNA]</scope>
    <source>
        <strain evidence="11">100111</strain>
    </source>
</reference>
<keyword evidence="7" id="KW-0902">Two-component regulatory system</keyword>
<dbReference type="GO" id="GO:0005524">
    <property type="term" value="F:ATP binding"/>
    <property type="evidence" value="ECO:0007669"/>
    <property type="project" value="UniProtKB-KW"/>
</dbReference>
<protein>
    <recommendedName>
        <fullName evidence="2">histidine kinase</fullName>
        <ecNumber evidence="2">2.7.13.3</ecNumber>
    </recommendedName>
</protein>
<dbReference type="Proteomes" id="UP000218968">
    <property type="component" value="Chromosome"/>
</dbReference>
<proteinExistence type="predicted"/>
<evidence type="ECO:0000256" key="6">
    <source>
        <dbReference type="ARBA" id="ARBA00022840"/>
    </source>
</evidence>
<keyword evidence="5" id="KW-0418">Kinase</keyword>
<dbReference type="CDD" id="cd00082">
    <property type="entry name" value="HisKA"/>
    <property type="match status" value="1"/>
</dbReference>
<evidence type="ECO:0000256" key="8">
    <source>
        <dbReference type="SAM" id="MobiDB-lite"/>
    </source>
</evidence>
<dbReference type="SMART" id="SM00065">
    <property type="entry name" value="GAF"/>
    <property type="match status" value="1"/>
</dbReference>
<dbReference type="SUPFAM" id="SSF47384">
    <property type="entry name" value="Homodimeric domain of signal transducing histidine kinase"/>
    <property type="match status" value="1"/>
</dbReference>
<dbReference type="OrthoDB" id="8807260at2"/>
<keyword evidence="3" id="KW-0808">Transferase</keyword>
<dbReference type="EMBL" id="CP023406">
    <property type="protein sequence ID" value="ATD66371.1"/>
    <property type="molecule type" value="Genomic_DNA"/>
</dbReference>
<evidence type="ECO:0000256" key="4">
    <source>
        <dbReference type="ARBA" id="ARBA00022741"/>
    </source>
</evidence>
<evidence type="ECO:0000313" key="11">
    <source>
        <dbReference type="Proteomes" id="UP000218968"/>
    </source>
</evidence>
<dbReference type="SUPFAM" id="SSF55781">
    <property type="entry name" value="GAF domain-like"/>
    <property type="match status" value="1"/>
</dbReference>
<accession>A0A290XBC6</accession>
<dbReference type="Gene3D" id="3.30.450.40">
    <property type="match status" value="1"/>
</dbReference>
<dbReference type="AlphaFoldDB" id="A0A290XBC6"/>
<dbReference type="PANTHER" id="PTHR42878">
    <property type="entry name" value="TWO-COMPONENT HISTIDINE KINASE"/>
    <property type="match status" value="1"/>
</dbReference>
<dbReference type="InterPro" id="IPR003661">
    <property type="entry name" value="HisK_dim/P_dom"/>
</dbReference>
<dbReference type="SUPFAM" id="SSF55874">
    <property type="entry name" value="ATPase domain of HSP90 chaperone/DNA topoisomerase II/histidine kinase"/>
    <property type="match status" value="1"/>
</dbReference>
<evidence type="ECO:0000256" key="7">
    <source>
        <dbReference type="ARBA" id="ARBA00023012"/>
    </source>
</evidence>
<dbReference type="InterPro" id="IPR003594">
    <property type="entry name" value="HATPase_dom"/>
</dbReference>
<dbReference type="GO" id="GO:0030295">
    <property type="term" value="F:protein kinase activator activity"/>
    <property type="evidence" value="ECO:0007669"/>
    <property type="project" value="TreeGrafter"/>
</dbReference>
<keyword evidence="4" id="KW-0547">Nucleotide-binding</keyword>
<comment type="catalytic activity">
    <reaction evidence="1">
        <text>ATP + protein L-histidine = ADP + protein N-phospho-L-histidine.</text>
        <dbReference type="EC" id="2.7.13.3"/>
    </reaction>
</comment>
<feature type="region of interest" description="Disordered" evidence="8">
    <location>
        <begin position="43"/>
        <end position="79"/>
    </location>
</feature>
<dbReference type="InterPro" id="IPR050351">
    <property type="entry name" value="BphY/WalK/GraS-like"/>
</dbReference>
<evidence type="ECO:0000256" key="2">
    <source>
        <dbReference type="ARBA" id="ARBA00012438"/>
    </source>
</evidence>
<name>A0A290XBC6_9GAMM</name>
<dbReference type="PROSITE" id="PS50109">
    <property type="entry name" value="HIS_KIN"/>
    <property type="match status" value="1"/>
</dbReference>
<dbReference type="GO" id="GO:0000155">
    <property type="term" value="F:phosphorelay sensor kinase activity"/>
    <property type="evidence" value="ECO:0007669"/>
    <property type="project" value="InterPro"/>
</dbReference>
<evidence type="ECO:0000256" key="3">
    <source>
        <dbReference type="ARBA" id="ARBA00022679"/>
    </source>
</evidence>
<evidence type="ECO:0000313" key="10">
    <source>
        <dbReference type="EMBL" id="ATD66371.1"/>
    </source>
</evidence>
<dbReference type="Pfam" id="PF02518">
    <property type="entry name" value="HATPase_c"/>
    <property type="match status" value="1"/>
</dbReference>
<sequence>MGRPRSAAALCEHGARRVDAVQAPCRFCTPRSFVAVPSMRADDRGRRDDRCLGPRPTDGRQWPWPASGARRETRMDGSDHPDVAAISRIAFVPKLLEVVTRLTGLRFAAVARVTDTQWITCAVRDGIEFGLVPGSELPLETTICNEIRDHRRPVVFEHASAHPVYANHHTPLRYGLESYISVPLYAVNGEFFGTLCAIDPEPSSVEARGMVDMLELFAQLIGSELESVDRLRLSQSALRSALDVAGAREQFIGEVSDGLRDPLQAVVMDAHALRTSRGLGEEAKALARSIEHSAWRMADVIEELASFNHDQISADAELTAVGAAALTSELTRMLNRLAAQHPGRPIATQCRIDGTVDCAPGPLAQLLANLVVNVLRHSDAESTVSVDIGTAGDRLRMDVRATGLSLPVHVLDSVSGSLVRPAGVGRQDAWNFFTAGEIARAHGGQLTAELDSPGGRLSFTMPVRQRA</sequence>
<evidence type="ECO:0000256" key="5">
    <source>
        <dbReference type="ARBA" id="ARBA00022777"/>
    </source>
</evidence>
<dbReference type="GO" id="GO:0007234">
    <property type="term" value="P:osmosensory signaling via phosphorelay pathway"/>
    <property type="evidence" value="ECO:0007669"/>
    <property type="project" value="TreeGrafter"/>
</dbReference>
<dbReference type="EC" id="2.7.13.3" evidence="2"/>
<dbReference type="InterPro" id="IPR005467">
    <property type="entry name" value="His_kinase_dom"/>
</dbReference>
<dbReference type="InterPro" id="IPR003018">
    <property type="entry name" value="GAF"/>
</dbReference>
<feature type="domain" description="Histidine kinase" evidence="9">
    <location>
        <begin position="254"/>
        <end position="465"/>
    </location>
</feature>
<dbReference type="Gene3D" id="3.30.565.10">
    <property type="entry name" value="Histidine kinase-like ATPase, C-terminal domain"/>
    <property type="match status" value="1"/>
</dbReference>
<dbReference type="PANTHER" id="PTHR42878:SF7">
    <property type="entry name" value="SENSOR HISTIDINE KINASE GLRK"/>
    <property type="match status" value="1"/>
</dbReference>
<dbReference type="GO" id="GO:0000156">
    <property type="term" value="F:phosphorelay response regulator activity"/>
    <property type="evidence" value="ECO:0007669"/>
    <property type="project" value="TreeGrafter"/>
</dbReference>